<reference evidence="1" key="1">
    <citation type="submission" date="2023-03" db="UniProtKB">
        <authorList>
            <consortium name="EnsemblPlants"/>
        </authorList>
    </citation>
    <scope>IDENTIFICATION</scope>
</reference>
<accession>A0A9I9CTS4</accession>
<proteinExistence type="predicted"/>
<evidence type="ECO:0000313" key="1">
    <source>
        <dbReference type="EnsemblPlants" id="MELO3C008301.2.1"/>
    </source>
</evidence>
<dbReference type="Gramene" id="MELO3C008301.2.1">
    <property type="protein sequence ID" value="MELO3C008301.2.1"/>
    <property type="gene ID" value="MELO3C008301.2"/>
</dbReference>
<dbReference type="AlphaFoldDB" id="A0A9I9CTS4"/>
<protein>
    <submittedName>
        <fullName evidence="1">Uncharacterized protein</fullName>
    </submittedName>
</protein>
<dbReference type="EnsemblPlants" id="MELO3C008301.2.1">
    <property type="protein sequence ID" value="MELO3C008301.2.1"/>
    <property type="gene ID" value="MELO3C008301.2"/>
</dbReference>
<sequence>MEGGQLGEISTNELEIGYECKEPKKDVGWGLDDEEGGMGFETWSYEVKSTKCRLWKKDVGWDLSVDWER</sequence>
<organism evidence="1">
    <name type="scientific">Cucumis melo</name>
    <name type="common">Muskmelon</name>
    <dbReference type="NCBI Taxonomy" id="3656"/>
    <lineage>
        <taxon>Eukaryota</taxon>
        <taxon>Viridiplantae</taxon>
        <taxon>Streptophyta</taxon>
        <taxon>Embryophyta</taxon>
        <taxon>Tracheophyta</taxon>
        <taxon>Spermatophyta</taxon>
        <taxon>Magnoliopsida</taxon>
        <taxon>eudicotyledons</taxon>
        <taxon>Gunneridae</taxon>
        <taxon>Pentapetalae</taxon>
        <taxon>rosids</taxon>
        <taxon>fabids</taxon>
        <taxon>Cucurbitales</taxon>
        <taxon>Cucurbitaceae</taxon>
        <taxon>Benincaseae</taxon>
        <taxon>Cucumis</taxon>
    </lineage>
</organism>
<name>A0A9I9CTS4_CUCME</name>